<accession>A0A0E9VJ58</accession>
<reference evidence="1" key="1">
    <citation type="submission" date="2014-11" db="EMBL/GenBank/DDBJ databases">
        <authorList>
            <person name="Amaro Gonzalez C."/>
        </authorList>
    </citation>
    <scope>NUCLEOTIDE SEQUENCE</scope>
</reference>
<organism evidence="1">
    <name type="scientific">Anguilla anguilla</name>
    <name type="common">European freshwater eel</name>
    <name type="synonym">Muraena anguilla</name>
    <dbReference type="NCBI Taxonomy" id="7936"/>
    <lineage>
        <taxon>Eukaryota</taxon>
        <taxon>Metazoa</taxon>
        <taxon>Chordata</taxon>
        <taxon>Craniata</taxon>
        <taxon>Vertebrata</taxon>
        <taxon>Euteleostomi</taxon>
        <taxon>Actinopterygii</taxon>
        <taxon>Neopterygii</taxon>
        <taxon>Teleostei</taxon>
        <taxon>Anguilliformes</taxon>
        <taxon>Anguillidae</taxon>
        <taxon>Anguilla</taxon>
    </lineage>
</organism>
<sequence length="47" mass="5312">MSPMVSAPIWTVPVETGQQLHREKRISDCRPACGRDRSARGPRFFAI</sequence>
<dbReference type="AlphaFoldDB" id="A0A0E9VJ58"/>
<protein>
    <submittedName>
        <fullName evidence="1">Uncharacterized protein</fullName>
    </submittedName>
</protein>
<evidence type="ECO:0000313" key="1">
    <source>
        <dbReference type="EMBL" id="JAH78184.1"/>
    </source>
</evidence>
<dbReference type="EMBL" id="GBXM01030393">
    <property type="protein sequence ID" value="JAH78184.1"/>
    <property type="molecule type" value="Transcribed_RNA"/>
</dbReference>
<proteinExistence type="predicted"/>
<name>A0A0E9VJ58_ANGAN</name>
<reference evidence="1" key="2">
    <citation type="journal article" date="2015" name="Fish Shellfish Immunol.">
        <title>Early steps in the European eel (Anguilla anguilla)-Vibrio vulnificus interaction in the gills: Role of the RtxA13 toxin.</title>
        <authorList>
            <person name="Callol A."/>
            <person name="Pajuelo D."/>
            <person name="Ebbesson L."/>
            <person name="Teles M."/>
            <person name="MacKenzie S."/>
            <person name="Amaro C."/>
        </authorList>
    </citation>
    <scope>NUCLEOTIDE SEQUENCE</scope>
</reference>